<sequence>MATLTETAYYGRKVVRWAIIALIGYVILRISFTIFVRIIQQAFPRAPLIPNQAFGKLPALKFPETTASPSGQLEFTLQTVSGTIPEASNAAKVYFLPKNRSNLLSLSNAQTLVARTGFTSTPRQISPTVYRWIDLDAPFRTIELDIVNNHFELNYAYSHDPNLFTEKSLPSPLQAENDAEVFMQTLGLTTTDLDLVNPKVTFLKFDGSKLILASSQSQADAIQLDYFHKKYDGMQVLTDQPNAGTLTFIFSSSLNANKHILYVKYHYWPTDINTLGIYKLKTSAQAYQELLAGKGYLASFPPNQNQIKLTNVYLAYYDSREPQLFLQPIFVFEGDPNFQAFVSAVAPPWIEEK</sequence>
<evidence type="ECO:0000313" key="2">
    <source>
        <dbReference type="EMBL" id="KKS86991.1"/>
    </source>
</evidence>
<keyword evidence="1" id="KW-0812">Transmembrane</keyword>
<accession>A0A0G1EVD2</accession>
<feature type="transmembrane region" description="Helical" evidence="1">
    <location>
        <begin position="14"/>
        <end position="36"/>
    </location>
</feature>
<keyword evidence="1" id="KW-1133">Transmembrane helix</keyword>
<dbReference type="STRING" id="1618446.UV61_C0005G0012"/>
<reference evidence="2 3" key="1">
    <citation type="journal article" date="2015" name="Nature">
        <title>rRNA introns, odd ribosomes, and small enigmatic genomes across a large radiation of phyla.</title>
        <authorList>
            <person name="Brown C.T."/>
            <person name="Hug L.A."/>
            <person name="Thomas B.C."/>
            <person name="Sharon I."/>
            <person name="Castelle C.J."/>
            <person name="Singh A."/>
            <person name="Wilkins M.J."/>
            <person name="Williams K.H."/>
            <person name="Banfield J.F."/>
        </authorList>
    </citation>
    <scope>NUCLEOTIDE SEQUENCE [LARGE SCALE GENOMIC DNA]</scope>
</reference>
<keyword evidence="1" id="KW-0472">Membrane</keyword>
<comment type="caution">
    <text evidence="2">The sequence shown here is derived from an EMBL/GenBank/DDBJ whole genome shotgun (WGS) entry which is preliminary data.</text>
</comment>
<organism evidence="2 3">
    <name type="scientific">Candidatus Gottesmanbacteria bacterium GW2011_GWB1_43_11</name>
    <dbReference type="NCBI Taxonomy" id="1618446"/>
    <lineage>
        <taxon>Bacteria</taxon>
        <taxon>Candidatus Gottesmaniibacteriota</taxon>
    </lineage>
</organism>
<dbReference type="Proteomes" id="UP000034050">
    <property type="component" value="Unassembled WGS sequence"/>
</dbReference>
<proteinExistence type="predicted"/>
<evidence type="ECO:0000256" key="1">
    <source>
        <dbReference type="SAM" id="Phobius"/>
    </source>
</evidence>
<dbReference type="EMBL" id="LCFD01000005">
    <property type="protein sequence ID" value="KKS86991.1"/>
    <property type="molecule type" value="Genomic_DNA"/>
</dbReference>
<gene>
    <name evidence="2" type="ORF">UV61_C0005G0012</name>
</gene>
<protein>
    <submittedName>
        <fullName evidence="2">Uncharacterized protein</fullName>
    </submittedName>
</protein>
<evidence type="ECO:0000313" key="3">
    <source>
        <dbReference type="Proteomes" id="UP000034050"/>
    </source>
</evidence>
<name>A0A0G1EVD2_9BACT</name>
<dbReference type="AlphaFoldDB" id="A0A0G1EVD2"/>